<sequence length="897" mass="95408">MKKFFWIFLILNLSFAIGQTISGTVTDENGNGLAGANVSVEGTNMGAAANSSGSYTISGVGSGSYTLTASFIGYSSSSKSVNVGEGGATANFSLTATALAGAGVFVTGTRAAGRTAMKSPTPIDGFDDQTLRRQGNGDMTETLKNQVPSFNATPLTGDGAAFVRPTSMRGLPPDNILVLTNSKRRHRSALISHFGAAMNVGAQAVDVAMIPSIAVKRLEVLRDGASAQYGSDAIAGVMNFILKDNNEGVQFQVTSGQWMTAENGRGGERDVTAAANIGLPLSDDGFLNISAEYAVRPELSRGFQHASAADGYKGWVQAADGTNADGHYTGTQNVDDWQTAMNWGRPENNGFRSVWNAGMEVGDGIEAYSFGNYADTYGEYSFFLRAPGKSGALTAIPLDPTDPSKGNYSWGDTYPLGFTPRLEGHGTDFSAVVGVKGEDLAGIGLNYDFSTSYGSNYIHYNLRNTLNLSWGPNSPHDFEIGDLQQSETNLNADFTYPMGNMNVAFGAESREEKYTMYRGQKEAWMAGPWGMSHLLVDPVASAAADSNVNYTAPGLASNGMPGTSPDAAGVFARQNTAYYGDIEYDMDALLVQAAVRFEDFSDFGTTTNFKVAGRYSLGNLATFRGGYSTGFRAPTPGQSNYTGVVTSFDGLSGQQIQEGTLKATHPLAVSMGGAALVPEDAVNLSAGFTTSIVSGLNLSVDYYQIDVTNKIIKSRSLTVPEGSSSLFTDIAIYTNSLDTKTSGIDIVADYTLGATNIGLAINNNTTEVVTQRQVNGVNPVSDDGVDNIENNLPATRISATVTHSLGDALSLMARMNHYSETIDERSGREVVDPTLLFDLELSYRMSDNLSVVIGANNALNTYPTQIATRRSQGMPYPRRTPIGYHGGMMFTRLTYNF</sequence>
<evidence type="ECO:0008006" key="7">
    <source>
        <dbReference type="Google" id="ProtNLM"/>
    </source>
</evidence>
<evidence type="ECO:0000256" key="1">
    <source>
        <dbReference type="ARBA" id="ARBA00004442"/>
    </source>
</evidence>
<evidence type="ECO:0000259" key="4">
    <source>
        <dbReference type="Pfam" id="PF00593"/>
    </source>
</evidence>
<comment type="subcellular location">
    <subcellularLocation>
        <location evidence="1">Cell outer membrane</location>
    </subcellularLocation>
</comment>
<dbReference type="Pfam" id="PF13715">
    <property type="entry name" value="CarbopepD_reg_2"/>
    <property type="match status" value="1"/>
</dbReference>
<dbReference type="Pfam" id="PF00593">
    <property type="entry name" value="TonB_dep_Rec_b-barrel"/>
    <property type="match status" value="1"/>
</dbReference>
<keyword evidence="2" id="KW-0472">Membrane</keyword>
<dbReference type="Gene3D" id="2.60.40.1120">
    <property type="entry name" value="Carboxypeptidase-like, regulatory domain"/>
    <property type="match status" value="1"/>
</dbReference>
<dbReference type="InterPro" id="IPR037066">
    <property type="entry name" value="Plug_dom_sf"/>
</dbReference>
<dbReference type="AlphaFoldDB" id="A0A381VU14"/>
<proteinExistence type="predicted"/>
<evidence type="ECO:0000313" key="6">
    <source>
        <dbReference type="EMBL" id="SVA43790.1"/>
    </source>
</evidence>
<dbReference type="PANTHER" id="PTHR47234">
    <property type="match status" value="1"/>
</dbReference>
<dbReference type="InterPro" id="IPR036942">
    <property type="entry name" value="Beta-barrel_TonB_sf"/>
</dbReference>
<dbReference type="InterPro" id="IPR000531">
    <property type="entry name" value="Beta-barrel_TonB"/>
</dbReference>
<dbReference type="Gene3D" id="2.170.130.10">
    <property type="entry name" value="TonB-dependent receptor, plug domain"/>
    <property type="match status" value="1"/>
</dbReference>
<dbReference type="SUPFAM" id="SSF49464">
    <property type="entry name" value="Carboxypeptidase regulatory domain-like"/>
    <property type="match status" value="1"/>
</dbReference>
<accession>A0A381VU14</accession>
<gene>
    <name evidence="6" type="ORF">METZ01_LOCUS96644</name>
</gene>
<keyword evidence="3" id="KW-0998">Cell outer membrane</keyword>
<evidence type="ECO:0000259" key="5">
    <source>
        <dbReference type="Pfam" id="PF07715"/>
    </source>
</evidence>
<feature type="domain" description="TonB-dependent receptor-like beta-barrel" evidence="4">
    <location>
        <begin position="406"/>
        <end position="857"/>
    </location>
</feature>
<name>A0A381VU14_9ZZZZ</name>
<organism evidence="6">
    <name type="scientific">marine metagenome</name>
    <dbReference type="NCBI Taxonomy" id="408172"/>
    <lineage>
        <taxon>unclassified sequences</taxon>
        <taxon>metagenomes</taxon>
        <taxon>ecological metagenomes</taxon>
    </lineage>
</organism>
<dbReference type="InterPro" id="IPR008969">
    <property type="entry name" value="CarboxyPept-like_regulatory"/>
</dbReference>
<dbReference type="Gene3D" id="2.40.170.20">
    <property type="entry name" value="TonB-dependent receptor, beta-barrel domain"/>
    <property type="match status" value="1"/>
</dbReference>
<dbReference type="Pfam" id="PF07715">
    <property type="entry name" value="Plug"/>
    <property type="match status" value="1"/>
</dbReference>
<protein>
    <recommendedName>
        <fullName evidence="7">TonB-dependent receptor</fullName>
    </recommendedName>
</protein>
<evidence type="ECO:0000256" key="3">
    <source>
        <dbReference type="ARBA" id="ARBA00023237"/>
    </source>
</evidence>
<evidence type="ECO:0000256" key="2">
    <source>
        <dbReference type="ARBA" id="ARBA00023136"/>
    </source>
</evidence>
<dbReference type="PANTHER" id="PTHR47234:SF3">
    <property type="entry name" value="SECRETIN_TONB SHORT N-TERMINAL DOMAIN-CONTAINING PROTEIN"/>
    <property type="match status" value="1"/>
</dbReference>
<feature type="domain" description="TonB-dependent receptor plug" evidence="5">
    <location>
        <begin position="116"/>
        <end position="237"/>
    </location>
</feature>
<dbReference type="SUPFAM" id="SSF56935">
    <property type="entry name" value="Porins"/>
    <property type="match status" value="1"/>
</dbReference>
<dbReference type="GO" id="GO:0009279">
    <property type="term" value="C:cell outer membrane"/>
    <property type="evidence" value="ECO:0007669"/>
    <property type="project" value="UniProtKB-SubCell"/>
</dbReference>
<reference evidence="6" key="1">
    <citation type="submission" date="2018-05" db="EMBL/GenBank/DDBJ databases">
        <authorList>
            <person name="Lanie J.A."/>
            <person name="Ng W.-L."/>
            <person name="Kazmierczak K.M."/>
            <person name="Andrzejewski T.M."/>
            <person name="Davidsen T.M."/>
            <person name="Wayne K.J."/>
            <person name="Tettelin H."/>
            <person name="Glass J.I."/>
            <person name="Rusch D."/>
            <person name="Podicherti R."/>
            <person name="Tsui H.-C.T."/>
            <person name="Winkler M.E."/>
        </authorList>
    </citation>
    <scope>NUCLEOTIDE SEQUENCE</scope>
</reference>
<dbReference type="InterPro" id="IPR012910">
    <property type="entry name" value="Plug_dom"/>
</dbReference>
<dbReference type="EMBL" id="UINC01009782">
    <property type="protein sequence ID" value="SVA43790.1"/>
    <property type="molecule type" value="Genomic_DNA"/>
</dbReference>